<dbReference type="OrthoDB" id="876970at2"/>
<feature type="signal peptide" evidence="1">
    <location>
        <begin position="1"/>
        <end position="24"/>
    </location>
</feature>
<keyword evidence="1" id="KW-0732">Signal</keyword>
<evidence type="ECO:0000313" key="2">
    <source>
        <dbReference type="EMBL" id="AHJ98463.1"/>
    </source>
</evidence>
<dbReference type="eggNOG" id="ENOG502ZC8D">
    <property type="taxonomic scope" value="Bacteria"/>
</dbReference>
<sequence>MVTFTSLAARALLLAAVLFLTACGATSFLNVSPTRPDGPWVNGHPTSFFSHPDSVYVRLGFIRAEERELVFETDIQNYSDHPIRISPETFYYMALPDTLADTVAAPAQYFEARVLAADPELRLAQLKAKLAKEAQKAENVSWFEILTLATHAVEDVASIKKKETAEQIAEREYRHQSDNAYFDEQRETHAQNADNLYSTTRTLETVALRHDTLQPGQRMTGQLYFPRLDAARKLRVVVFFDERPVQFNFTQHLKSY</sequence>
<dbReference type="KEGG" id="hsw:Hsw_2868"/>
<dbReference type="PATRIC" id="fig|1227739.3.peg.3051"/>
<reference evidence="2 3" key="1">
    <citation type="submission" date="2014-01" db="EMBL/GenBank/DDBJ databases">
        <title>Complete genome sequence of ionizing-radiation resistance bacterium Hymenobacter swuensis DY53.</title>
        <authorList>
            <person name="Jung J.-H."/>
            <person name="Jeong S.-W."/>
            <person name="Joe M.-H."/>
            <person name="Cho y.-j."/>
            <person name="Kim M.-K."/>
            <person name="Lim S.-Y."/>
        </authorList>
    </citation>
    <scope>NUCLEOTIDE SEQUENCE [LARGE SCALE GENOMIC DNA]</scope>
    <source>
        <strain evidence="2 3">DY53</strain>
    </source>
</reference>
<accession>W8F0P2</accession>
<dbReference type="EMBL" id="CP007145">
    <property type="protein sequence ID" value="AHJ98463.1"/>
    <property type="molecule type" value="Genomic_DNA"/>
</dbReference>
<dbReference type="AlphaFoldDB" id="W8F0P2"/>
<dbReference type="RefSeq" id="WP_044002622.1">
    <property type="nucleotide sequence ID" value="NZ_CP007145.1"/>
</dbReference>
<protein>
    <recommendedName>
        <fullName evidence="4">DUF4369 domain-containing protein</fullName>
    </recommendedName>
</protein>
<organism evidence="2 3">
    <name type="scientific">Hymenobacter swuensis DY53</name>
    <dbReference type="NCBI Taxonomy" id="1227739"/>
    <lineage>
        <taxon>Bacteria</taxon>
        <taxon>Pseudomonadati</taxon>
        <taxon>Bacteroidota</taxon>
        <taxon>Cytophagia</taxon>
        <taxon>Cytophagales</taxon>
        <taxon>Hymenobacteraceae</taxon>
        <taxon>Hymenobacter</taxon>
    </lineage>
</organism>
<feature type="chain" id="PRO_5004908074" description="DUF4369 domain-containing protein" evidence="1">
    <location>
        <begin position="25"/>
        <end position="256"/>
    </location>
</feature>
<evidence type="ECO:0000313" key="3">
    <source>
        <dbReference type="Proteomes" id="UP000019423"/>
    </source>
</evidence>
<name>W8F0P2_9BACT</name>
<keyword evidence="3" id="KW-1185">Reference proteome</keyword>
<dbReference type="Proteomes" id="UP000019423">
    <property type="component" value="Chromosome"/>
</dbReference>
<proteinExistence type="predicted"/>
<dbReference type="STRING" id="1227739.Hsw_2868"/>
<gene>
    <name evidence="2" type="ORF">Hsw_2868</name>
</gene>
<evidence type="ECO:0008006" key="4">
    <source>
        <dbReference type="Google" id="ProtNLM"/>
    </source>
</evidence>
<dbReference type="HOGENOM" id="CLU_1003891_0_0_10"/>
<evidence type="ECO:0000256" key="1">
    <source>
        <dbReference type="SAM" id="SignalP"/>
    </source>
</evidence>